<accession>A0ABZ1S371</accession>
<feature type="compositionally biased region" description="Pro residues" evidence="4">
    <location>
        <begin position="26"/>
        <end position="39"/>
    </location>
</feature>
<evidence type="ECO:0000256" key="1">
    <source>
        <dbReference type="ARBA" id="ARBA00001964"/>
    </source>
</evidence>
<dbReference type="InterPro" id="IPR005474">
    <property type="entry name" value="Transketolase_N"/>
</dbReference>
<dbReference type="Proteomes" id="UP001432190">
    <property type="component" value="Chromosome"/>
</dbReference>
<evidence type="ECO:0000313" key="6">
    <source>
        <dbReference type="EMBL" id="WUP48880.1"/>
    </source>
</evidence>
<organism evidence="6 7">
    <name type="scientific">Micromonospora globbae</name>
    <dbReference type="NCBI Taxonomy" id="1894969"/>
    <lineage>
        <taxon>Bacteria</taxon>
        <taxon>Bacillati</taxon>
        <taxon>Actinomycetota</taxon>
        <taxon>Actinomycetes</taxon>
        <taxon>Micromonosporales</taxon>
        <taxon>Micromonosporaceae</taxon>
        <taxon>Micromonospora</taxon>
    </lineage>
</organism>
<feature type="domain" description="Transketolase N-terminal" evidence="5">
    <location>
        <begin position="65"/>
        <end position="255"/>
    </location>
</feature>
<dbReference type="Gene3D" id="3.40.50.970">
    <property type="match status" value="1"/>
</dbReference>
<dbReference type="Pfam" id="PF00456">
    <property type="entry name" value="Transketolase_N"/>
    <property type="match status" value="1"/>
</dbReference>
<dbReference type="PANTHER" id="PTHR47514:SF1">
    <property type="entry name" value="TRANSKETOLASE N-TERMINAL SECTION-RELATED"/>
    <property type="match status" value="1"/>
</dbReference>
<proteinExistence type="inferred from homology"/>
<evidence type="ECO:0000259" key="5">
    <source>
        <dbReference type="Pfam" id="PF00456"/>
    </source>
</evidence>
<protein>
    <submittedName>
        <fullName evidence="6">Transketolase</fullName>
    </submittedName>
</protein>
<name>A0ABZ1S371_9ACTN</name>
<comment type="cofactor">
    <cofactor evidence="1">
        <name>thiamine diphosphate</name>
        <dbReference type="ChEBI" id="CHEBI:58937"/>
    </cofactor>
</comment>
<comment type="similarity">
    <text evidence="2">Belongs to the transketolase family.</text>
</comment>
<feature type="compositionally biased region" description="Polar residues" evidence="4">
    <location>
        <begin position="1"/>
        <end position="12"/>
    </location>
</feature>
<evidence type="ECO:0000313" key="7">
    <source>
        <dbReference type="Proteomes" id="UP001432190"/>
    </source>
</evidence>
<dbReference type="InterPro" id="IPR029061">
    <property type="entry name" value="THDP-binding"/>
</dbReference>
<sequence>MRFNLQASGMTMTTANTPRPTGGATPPGPAPALPTVPGPPAVPGPVAGPLERLRAGREFGANVYSTIDVLWVLYDRILRITPETTDDPDRDRFLLSKGHAVAGYYAVLAAKGFIPPDWLDDQGGPDSRLGDHPDRTLVPGVEIGSGSLGHGLGLGVGTALGLRAQGLLTPRVYVLLGDAELDEGSNHEAIAYAGATGLASLTAVVVDNHSATHGWPGGAATRFTANGWTAVTVDGRDHDALHHALTGHDNHRPHVVVAVVGGE</sequence>
<keyword evidence="7" id="KW-1185">Reference proteome</keyword>
<dbReference type="RefSeq" id="WP_328851189.1">
    <property type="nucleotide sequence ID" value="NZ_CP108084.1"/>
</dbReference>
<keyword evidence="3" id="KW-0786">Thiamine pyrophosphate</keyword>
<evidence type="ECO:0000256" key="2">
    <source>
        <dbReference type="ARBA" id="ARBA00007131"/>
    </source>
</evidence>
<dbReference type="EMBL" id="CP108084">
    <property type="protein sequence ID" value="WUP48880.1"/>
    <property type="molecule type" value="Genomic_DNA"/>
</dbReference>
<evidence type="ECO:0000256" key="3">
    <source>
        <dbReference type="ARBA" id="ARBA00023052"/>
    </source>
</evidence>
<dbReference type="PANTHER" id="PTHR47514">
    <property type="entry name" value="TRANSKETOLASE N-TERMINAL SECTION-RELATED"/>
    <property type="match status" value="1"/>
</dbReference>
<evidence type="ECO:0000256" key="4">
    <source>
        <dbReference type="SAM" id="MobiDB-lite"/>
    </source>
</evidence>
<dbReference type="SUPFAM" id="SSF52518">
    <property type="entry name" value="Thiamin diphosphate-binding fold (THDP-binding)"/>
    <property type="match status" value="1"/>
</dbReference>
<gene>
    <name evidence="6" type="ORF">OG994_25395</name>
</gene>
<feature type="compositionally biased region" description="Low complexity" evidence="4">
    <location>
        <begin position="13"/>
        <end position="24"/>
    </location>
</feature>
<feature type="region of interest" description="Disordered" evidence="4">
    <location>
        <begin position="1"/>
        <end position="39"/>
    </location>
</feature>
<reference evidence="6" key="1">
    <citation type="submission" date="2022-10" db="EMBL/GenBank/DDBJ databases">
        <title>The complete genomes of actinobacterial strains from the NBC collection.</title>
        <authorList>
            <person name="Joergensen T.S."/>
            <person name="Alvarez Arevalo M."/>
            <person name="Sterndorff E.B."/>
            <person name="Faurdal D."/>
            <person name="Vuksanovic O."/>
            <person name="Mourched A.-S."/>
            <person name="Charusanti P."/>
            <person name="Shaw S."/>
            <person name="Blin K."/>
            <person name="Weber T."/>
        </authorList>
    </citation>
    <scope>NUCLEOTIDE SEQUENCE</scope>
    <source>
        <strain evidence="6">NBC_00256</strain>
    </source>
</reference>